<dbReference type="PANTHER" id="PTHR39455">
    <property type="entry name" value="CELL DIVISION PROTEIN ZAPD"/>
    <property type="match status" value="1"/>
</dbReference>
<name>K8W5X1_9GAMM</name>
<comment type="caution">
    <text evidence="6">The sequence shown here is derived from an EMBL/GenBank/DDBJ whole genome shotgun (WGS) entry which is preliminary data.</text>
</comment>
<comment type="subcellular location">
    <subcellularLocation>
        <location evidence="5">Cytoplasm</location>
    </subcellularLocation>
    <text evidence="5">Localizes to mid-cell in an FtsZ-dependent manner.</text>
</comment>
<comment type="similarity">
    <text evidence="5">Belongs to the ZapD family.</text>
</comment>
<dbReference type="Gene3D" id="2.60.440.10">
    <property type="entry name" value="YacF-like domains"/>
    <property type="match status" value="1"/>
</dbReference>
<proteinExistence type="inferred from homology"/>
<dbReference type="InterPro" id="IPR027462">
    <property type="entry name" value="ZapD_C"/>
</dbReference>
<evidence type="ECO:0000313" key="6">
    <source>
        <dbReference type="EMBL" id="EKT55914.1"/>
    </source>
</evidence>
<dbReference type="GO" id="GO:0032153">
    <property type="term" value="C:cell division site"/>
    <property type="evidence" value="ECO:0007669"/>
    <property type="project" value="TreeGrafter"/>
</dbReference>
<sequence length="252" mass="28983">MSEPNTTDFIIYEYPLNEKTRSWLRLETLLQQVYELSHITSYTSGVAFFRSVSELIEILDRGEIRSDLIKDLEKHRKRLATWAEVPNVDNELITILLKDLADKTQELISAPRFGQKLRSDKIISMVRQRLSIPGGCCSFDLPAFQLWLNMPQEQRDNVISSWLQGLQPLKDALDTILNLLRQSGSFETQEAHNGFYQDIVEDKELLRVGLPADQLIFPQISGHKTRFAIRFLHIDSENGIVPAKMSFELSCC</sequence>
<reference evidence="6 7" key="1">
    <citation type="journal article" date="2012" name="BMC Genomics">
        <title>Comparative genomics of bacteria in the genus Providencia isolated from wild Drosophila melanogaster.</title>
        <authorList>
            <person name="Galac M.R."/>
            <person name="Lazzaro B.P."/>
        </authorList>
    </citation>
    <scope>NUCLEOTIDE SEQUENCE [LARGE SCALE GENOMIC DNA]</scope>
    <source>
        <strain evidence="6 7">DSM 19967</strain>
    </source>
</reference>
<dbReference type="GO" id="GO:0005737">
    <property type="term" value="C:cytoplasm"/>
    <property type="evidence" value="ECO:0007669"/>
    <property type="project" value="UniProtKB-SubCell"/>
</dbReference>
<dbReference type="OrthoDB" id="5294622at2"/>
<dbReference type="AlphaFoldDB" id="K8W5X1"/>
<dbReference type="Pfam" id="PF07072">
    <property type="entry name" value="ZapD"/>
    <property type="match status" value="1"/>
</dbReference>
<dbReference type="NCBIfam" id="NF003655">
    <property type="entry name" value="PRK05287.1-3"/>
    <property type="match status" value="1"/>
</dbReference>
<evidence type="ECO:0000256" key="4">
    <source>
        <dbReference type="ARBA" id="ARBA00023306"/>
    </source>
</evidence>
<protein>
    <recommendedName>
        <fullName evidence="5">Cell division protein ZapD</fullName>
    </recommendedName>
    <alternativeName>
        <fullName evidence="5">Z ring-associated protein D</fullName>
    </alternativeName>
</protein>
<dbReference type="PATRIC" id="fig|1141660.3.peg.2621"/>
<evidence type="ECO:0000256" key="3">
    <source>
        <dbReference type="ARBA" id="ARBA00023210"/>
    </source>
</evidence>
<dbReference type="GO" id="GO:0043093">
    <property type="term" value="P:FtsZ-dependent cytokinesis"/>
    <property type="evidence" value="ECO:0007669"/>
    <property type="project" value="UniProtKB-UniRule"/>
</dbReference>
<dbReference type="InterPro" id="IPR009777">
    <property type="entry name" value="ZapD"/>
</dbReference>
<dbReference type="HAMAP" id="MF_01092">
    <property type="entry name" value="ZapD"/>
    <property type="match status" value="1"/>
</dbReference>
<dbReference type="HOGENOM" id="CLU_076303_0_0_6"/>
<keyword evidence="3 5" id="KW-0717">Septation</keyword>
<organism evidence="6 7">
    <name type="scientific">Providencia sneebia DSM 19967</name>
    <dbReference type="NCBI Taxonomy" id="1141660"/>
    <lineage>
        <taxon>Bacteria</taxon>
        <taxon>Pseudomonadati</taxon>
        <taxon>Pseudomonadota</taxon>
        <taxon>Gammaproteobacteria</taxon>
        <taxon>Enterobacterales</taxon>
        <taxon>Morganellaceae</taxon>
        <taxon>Providencia</taxon>
    </lineage>
</organism>
<dbReference type="Gene3D" id="1.10.3900.10">
    <property type="entry name" value="YacF-like"/>
    <property type="match status" value="1"/>
</dbReference>
<dbReference type="GO" id="GO:0000917">
    <property type="term" value="P:division septum assembly"/>
    <property type="evidence" value="ECO:0007669"/>
    <property type="project" value="UniProtKB-KW"/>
</dbReference>
<comment type="function">
    <text evidence="5">Cell division factor that enhances FtsZ-ring assembly. Directly interacts with FtsZ and promotes bundling of FtsZ protofilaments, with a reduction in FtsZ GTPase activity.</text>
</comment>
<dbReference type="RefSeq" id="WP_008916380.1">
    <property type="nucleotide sequence ID" value="NZ_CM001773.1"/>
</dbReference>
<dbReference type="EMBL" id="AKKN01000010">
    <property type="protein sequence ID" value="EKT55914.1"/>
    <property type="molecule type" value="Genomic_DNA"/>
</dbReference>
<dbReference type="SUPFAM" id="SSF160950">
    <property type="entry name" value="YacF-like"/>
    <property type="match status" value="1"/>
</dbReference>
<evidence type="ECO:0000256" key="2">
    <source>
        <dbReference type="ARBA" id="ARBA00022618"/>
    </source>
</evidence>
<evidence type="ECO:0000313" key="7">
    <source>
        <dbReference type="Proteomes" id="UP000010290"/>
    </source>
</evidence>
<dbReference type="PANTHER" id="PTHR39455:SF1">
    <property type="entry name" value="CELL DIVISION PROTEIN ZAPD"/>
    <property type="match status" value="1"/>
</dbReference>
<dbReference type="InterPro" id="IPR036268">
    <property type="entry name" value="ZapD_sf"/>
</dbReference>
<accession>K8W5X1</accession>
<keyword evidence="2 5" id="KW-0132">Cell division</keyword>
<comment type="subunit">
    <text evidence="5">Interacts with FtsZ.</text>
</comment>
<dbReference type="NCBIfam" id="NF003653">
    <property type="entry name" value="PRK05287.1-1"/>
    <property type="match status" value="1"/>
</dbReference>
<keyword evidence="4 5" id="KW-0131">Cell cycle</keyword>
<evidence type="ECO:0000256" key="1">
    <source>
        <dbReference type="ARBA" id="ARBA00022490"/>
    </source>
</evidence>
<dbReference type="Proteomes" id="UP000010290">
    <property type="component" value="Chromosome"/>
</dbReference>
<keyword evidence="1 5" id="KW-0963">Cytoplasm</keyword>
<keyword evidence="7" id="KW-1185">Reference proteome</keyword>
<evidence type="ECO:0000256" key="5">
    <source>
        <dbReference type="HAMAP-Rule" id="MF_01092"/>
    </source>
</evidence>
<gene>
    <name evidence="5" type="primary">zapD</name>
    <name evidence="6" type="ORF">OO7_13134</name>
</gene>